<dbReference type="CDD" id="cd06261">
    <property type="entry name" value="TM_PBP2"/>
    <property type="match status" value="1"/>
</dbReference>
<dbReference type="PANTHER" id="PTHR30465">
    <property type="entry name" value="INNER MEMBRANE ABC TRANSPORTER"/>
    <property type="match status" value="1"/>
</dbReference>
<dbReference type="AlphaFoldDB" id="A0A7C5YY09"/>
<dbReference type="PANTHER" id="PTHR30465:SF55">
    <property type="entry name" value="OLIGOPEPTIDE ABC TRANSPORTER, PERMEASE PROTEIN"/>
    <property type="match status" value="1"/>
</dbReference>
<feature type="transmembrane region" description="Helical" evidence="7">
    <location>
        <begin position="20"/>
        <end position="40"/>
    </location>
</feature>
<feature type="domain" description="ABC transmembrane type-1" evidence="8">
    <location>
        <begin position="120"/>
        <end position="333"/>
    </location>
</feature>
<dbReference type="Pfam" id="PF00528">
    <property type="entry name" value="BPD_transp_1"/>
    <property type="match status" value="1"/>
</dbReference>
<reference evidence="9" key="1">
    <citation type="journal article" date="2020" name="mSystems">
        <title>Genome- and Community-Level Interaction Insights into Carbon Utilization and Element Cycling Functions of Hydrothermarchaeota in Hydrothermal Sediment.</title>
        <authorList>
            <person name="Zhou Z."/>
            <person name="Liu Y."/>
            <person name="Xu W."/>
            <person name="Pan J."/>
            <person name="Luo Z.H."/>
            <person name="Li M."/>
        </authorList>
    </citation>
    <scope>NUCLEOTIDE SEQUENCE [LARGE SCALE GENOMIC DNA]</scope>
    <source>
        <strain evidence="9">SpSt-1</strain>
    </source>
</reference>
<protein>
    <submittedName>
        <fullName evidence="9">ABC transporter permease</fullName>
    </submittedName>
</protein>
<organism evidence="9">
    <name type="scientific">Ignisphaera aggregans</name>
    <dbReference type="NCBI Taxonomy" id="334771"/>
    <lineage>
        <taxon>Archaea</taxon>
        <taxon>Thermoproteota</taxon>
        <taxon>Thermoprotei</taxon>
        <taxon>Desulfurococcales</taxon>
        <taxon>Desulfurococcaceae</taxon>
        <taxon>Ignisphaera</taxon>
    </lineage>
</organism>
<dbReference type="PROSITE" id="PS50928">
    <property type="entry name" value="ABC_TM1"/>
    <property type="match status" value="1"/>
</dbReference>
<keyword evidence="6 7" id="KW-0472">Membrane</keyword>
<comment type="caution">
    <text evidence="9">The sequence shown here is derived from an EMBL/GenBank/DDBJ whole genome shotgun (WGS) entry which is preliminary data.</text>
</comment>
<comment type="similarity">
    <text evidence="7">Belongs to the binding-protein-dependent transport system permease family.</text>
</comment>
<gene>
    <name evidence="9" type="ORF">ENL47_00330</name>
</gene>
<accession>A0A7C5YY09</accession>
<feature type="transmembrane region" description="Helical" evidence="7">
    <location>
        <begin position="159"/>
        <end position="190"/>
    </location>
</feature>
<dbReference type="GO" id="GO:0005886">
    <property type="term" value="C:plasma membrane"/>
    <property type="evidence" value="ECO:0007669"/>
    <property type="project" value="UniProtKB-SubCell"/>
</dbReference>
<keyword evidence="2 7" id="KW-0813">Transport</keyword>
<keyword evidence="3" id="KW-1003">Cell membrane</keyword>
<keyword evidence="4 7" id="KW-0812">Transmembrane</keyword>
<name>A0A7C5YY09_9CREN</name>
<proteinExistence type="inferred from homology"/>
<comment type="subcellular location">
    <subcellularLocation>
        <location evidence="1 7">Cell membrane</location>
        <topology evidence="1 7">Multi-pass membrane protein</topology>
    </subcellularLocation>
</comment>
<evidence type="ECO:0000313" key="9">
    <source>
        <dbReference type="EMBL" id="HHR95298.1"/>
    </source>
</evidence>
<dbReference type="EMBL" id="DRUB01000008">
    <property type="protein sequence ID" value="HHR95298.1"/>
    <property type="molecule type" value="Genomic_DNA"/>
</dbReference>
<evidence type="ECO:0000256" key="2">
    <source>
        <dbReference type="ARBA" id="ARBA00022448"/>
    </source>
</evidence>
<sequence>MSLKANLSKSSLMPLIHNIIERVILMLFTIWTGLTIAFLVTRLSPRNPAEQLLSRILAAGTFMRPEEVEAMRSTIMELFGFDKPLWEQYIYFLKSVLSFRFGPSLLNFPVSANDIIAVYMPWTIFLMLMSTIISWVIGVVVGIFMGIWDKKKGIRAVEYMFIVVFPLPYVVLALAFLIIFVGILRIYVGVAYITHLTFSLETFLAMLSRAWLPALSIIVLSIVNWAMGSLALARTAKKEPYVFYGVIRGLPTTALLKRYVGKNVLILQITALALSLGNIFGGALVTEYIFNYPGLGTVLYNSIVSNDFNTMLGIATYSILGVTIASVLIDMIYPFIDPRVRYGGGE</sequence>
<feature type="transmembrane region" description="Helical" evidence="7">
    <location>
        <begin position="265"/>
        <end position="290"/>
    </location>
</feature>
<feature type="transmembrane region" description="Helical" evidence="7">
    <location>
        <begin position="210"/>
        <end position="233"/>
    </location>
</feature>
<dbReference type="InterPro" id="IPR000515">
    <property type="entry name" value="MetI-like"/>
</dbReference>
<evidence type="ECO:0000256" key="3">
    <source>
        <dbReference type="ARBA" id="ARBA00022475"/>
    </source>
</evidence>
<evidence type="ECO:0000256" key="1">
    <source>
        <dbReference type="ARBA" id="ARBA00004651"/>
    </source>
</evidence>
<keyword evidence="5 7" id="KW-1133">Transmembrane helix</keyword>
<feature type="transmembrane region" description="Helical" evidence="7">
    <location>
        <begin position="124"/>
        <end position="147"/>
    </location>
</feature>
<dbReference type="GO" id="GO:0055085">
    <property type="term" value="P:transmembrane transport"/>
    <property type="evidence" value="ECO:0007669"/>
    <property type="project" value="InterPro"/>
</dbReference>
<evidence type="ECO:0000256" key="4">
    <source>
        <dbReference type="ARBA" id="ARBA00022692"/>
    </source>
</evidence>
<evidence type="ECO:0000259" key="8">
    <source>
        <dbReference type="PROSITE" id="PS50928"/>
    </source>
</evidence>
<evidence type="ECO:0000256" key="7">
    <source>
        <dbReference type="RuleBase" id="RU363032"/>
    </source>
</evidence>
<feature type="transmembrane region" description="Helical" evidence="7">
    <location>
        <begin position="310"/>
        <end position="333"/>
    </location>
</feature>
<evidence type="ECO:0000256" key="5">
    <source>
        <dbReference type="ARBA" id="ARBA00022989"/>
    </source>
</evidence>
<evidence type="ECO:0000256" key="6">
    <source>
        <dbReference type="ARBA" id="ARBA00023136"/>
    </source>
</evidence>